<sequence>MCWSRSRNPKSKLRADGTGGVDKVQEGEGEDELGQLVESTINLNAPLLDPESALKATSDDRRRTTSSRIRRFCCLTLDKLPGSLKDGSASATGHVR</sequence>
<evidence type="ECO:0000256" key="1">
    <source>
        <dbReference type="SAM" id="MobiDB-lite"/>
    </source>
</evidence>
<evidence type="ECO:0000313" key="3">
    <source>
        <dbReference type="Proteomes" id="UP000027222"/>
    </source>
</evidence>
<gene>
    <name evidence="2" type="ORF">GALMADRAFT_229753</name>
</gene>
<feature type="region of interest" description="Disordered" evidence="1">
    <location>
        <begin position="1"/>
        <end position="29"/>
    </location>
</feature>
<reference evidence="3" key="1">
    <citation type="journal article" date="2014" name="Proc. Natl. Acad. Sci. U.S.A.">
        <title>Extensive sampling of basidiomycete genomes demonstrates inadequacy of the white-rot/brown-rot paradigm for wood decay fungi.</title>
        <authorList>
            <person name="Riley R."/>
            <person name="Salamov A.A."/>
            <person name="Brown D.W."/>
            <person name="Nagy L.G."/>
            <person name="Floudas D."/>
            <person name="Held B.W."/>
            <person name="Levasseur A."/>
            <person name="Lombard V."/>
            <person name="Morin E."/>
            <person name="Otillar R."/>
            <person name="Lindquist E.A."/>
            <person name="Sun H."/>
            <person name="LaButti K.M."/>
            <person name="Schmutz J."/>
            <person name="Jabbour D."/>
            <person name="Luo H."/>
            <person name="Baker S.E."/>
            <person name="Pisabarro A.G."/>
            <person name="Walton J.D."/>
            <person name="Blanchette R.A."/>
            <person name="Henrissat B."/>
            <person name="Martin F."/>
            <person name="Cullen D."/>
            <person name="Hibbett D.S."/>
            <person name="Grigoriev I.V."/>
        </authorList>
    </citation>
    <scope>NUCLEOTIDE SEQUENCE [LARGE SCALE GENOMIC DNA]</scope>
    <source>
        <strain evidence="3">CBS 339.88</strain>
    </source>
</reference>
<organism evidence="2 3">
    <name type="scientific">Galerina marginata (strain CBS 339.88)</name>
    <dbReference type="NCBI Taxonomy" id="685588"/>
    <lineage>
        <taxon>Eukaryota</taxon>
        <taxon>Fungi</taxon>
        <taxon>Dikarya</taxon>
        <taxon>Basidiomycota</taxon>
        <taxon>Agaricomycotina</taxon>
        <taxon>Agaricomycetes</taxon>
        <taxon>Agaricomycetidae</taxon>
        <taxon>Agaricales</taxon>
        <taxon>Agaricineae</taxon>
        <taxon>Strophariaceae</taxon>
        <taxon>Galerina</taxon>
    </lineage>
</organism>
<accession>A0A067STT2</accession>
<keyword evidence="3" id="KW-1185">Reference proteome</keyword>
<dbReference type="AlphaFoldDB" id="A0A067STT2"/>
<evidence type="ECO:0000313" key="2">
    <source>
        <dbReference type="EMBL" id="KDR71109.1"/>
    </source>
</evidence>
<name>A0A067STT2_GALM3</name>
<protein>
    <submittedName>
        <fullName evidence="2">Uncharacterized protein</fullName>
    </submittedName>
</protein>
<dbReference type="HOGENOM" id="CLU_2359892_0_0_1"/>
<proteinExistence type="predicted"/>
<dbReference type="EMBL" id="KL142394">
    <property type="protein sequence ID" value="KDR71109.1"/>
    <property type="molecule type" value="Genomic_DNA"/>
</dbReference>
<dbReference type="Proteomes" id="UP000027222">
    <property type="component" value="Unassembled WGS sequence"/>
</dbReference>